<evidence type="ECO:0000313" key="9">
    <source>
        <dbReference type="Proteomes" id="UP000295070"/>
    </source>
</evidence>
<accession>A0A484CDD7</accession>
<dbReference type="STRING" id="8167.A0A484CDD7"/>
<dbReference type="GO" id="GO:0016020">
    <property type="term" value="C:membrane"/>
    <property type="evidence" value="ECO:0007669"/>
    <property type="project" value="UniProtKB-SubCell"/>
</dbReference>
<sequence length="277" mass="30975">MEKLTGFLLLLATLNFALARDIPTYFRDGGELTLDLRPRPPEPLTSIVWRINGDLLAEWIKDQVTAQELVPLTYYRSFRGRTTLDVTTGRLVINNMAKADMGVYSVEVNNKVQNEKYNAVWIQEVPQPEVWIRPLTCSPDSDSCTLSCDGNITDAGPVTYSWKMGDGEWKESVKDLDITKSGTSDVKTFTCRIQNPVSVRDSEPKDNPLLEKEPGSSGVGWVVGGVFGAIIVAGAVVVGAAYLYNKKRSRIRRERPLFRTNNNHKFDEAKPLLLKLP</sequence>
<evidence type="ECO:0000259" key="7">
    <source>
        <dbReference type="PROSITE" id="PS50835"/>
    </source>
</evidence>
<evidence type="ECO:0000256" key="2">
    <source>
        <dbReference type="ARBA" id="ARBA00022729"/>
    </source>
</evidence>
<comment type="subcellular location">
    <subcellularLocation>
        <location evidence="1">Membrane</location>
    </subcellularLocation>
</comment>
<evidence type="ECO:0000313" key="8">
    <source>
        <dbReference type="EMBL" id="TDH01627.1"/>
    </source>
</evidence>
<evidence type="ECO:0000256" key="5">
    <source>
        <dbReference type="SAM" id="Phobius"/>
    </source>
</evidence>
<dbReference type="PROSITE" id="PS50835">
    <property type="entry name" value="IG_LIKE"/>
    <property type="match status" value="1"/>
</dbReference>
<keyword evidence="3 5" id="KW-0472">Membrane</keyword>
<dbReference type="InterPro" id="IPR036179">
    <property type="entry name" value="Ig-like_dom_sf"/>
</dbReference>
<name>A0A484CDD7_PERFV</name>
<protein>
    <recommendedName>
        <fullName evidence="7">Ig-like domain-containing protein</fullName>
    </recommendedName>
</protein>
<evidence type="ECO:0000256" key="1">
    <source>
        <dbReference type="ARBA" id="ARBA00004370"/>
    </source>
</evidence>
<dbReference type="PANTHER" id="PTHR12080:SF125">
    <property type="entry name" value="CD48 ANTIGEN-LIKE"/>
    <property type="match status" value="1"/>
</dbReference>
<dbReference type="PANTHER" id="PTHR12080">
    <property type="entry name" value="SIGNALING LYMPHOCYTIC ACTIVATION MOLECULE"/>
    <property type="match status" value="1"/>
</dbReference>
<dbReference type="AlphaFoldDB" id="A0A484CDD7"/>
<evidence type="ECO:0000256" key="3">
    <source>
        <dbReference type="ARBA" id="ARBA00023136"/>
    </source>
</evidence>
<feature type="signal peptide" evidence="6">
    <location>
        <begin position="1"/>
        <end position="19"/>
    </location>
</feature>
<feature type="chain" id="PRO_5019757844" description="Ig-like domain-containing protein" evidence="6">
    <location>
        <begin position="20"/>
        <end position="277"/>
    </location>
</feature>
<dbReference type="InterPro" id="IPR013783">
    <property type="entry name" value="Ig-like_fold"/>
</dbReference>
<gene>
    <name evidence="8" type="ORF">EPR50_G00182310</name>
</gene>
<reference evidence="8 9" key="1">
    <citation type="submission" date="2019-01" db="EMBL/GenBank/DDBJ databases">
        <title>A chromosome-scale genome assembly of the yellow perch, Perca flavescens.</title>
        <authorList>
            <person name="Feron R."/>
            <person name="Morvezen R."/>
            <person name="Bestin A."/>
            <person name="Haffray P."/>
            <person name="Klopp C."/>
            <person name="Zahm M."/>
            <person name="Cabau C."/>
            <person name="Roques C."/>
            <person name="Donnadieu C."/>
            <person name="Bouchez O."/>
            <person name="Christie M."/>
            <person name="Larson W."/>
            <person name="Guiguen Y."/>
        </authorList>
    </citation>
    <scope>NUCLEOTIDE SEQUENCE [LARGE SCALE GENOMIC DNA]</scope>
    <source>
        <strain evidence="8">YP-PL-M2</strain>
        <tissue evidence="8">Blood</tissue>
    </source>
</reference>
<proteinExistence type="predicted"/>
<evidence type="ECO:0000256" key="4">
    <source>
        <dbReference type="ARBA" id="ARBA00023180"/>
    </source>
</evidence>
<feature type="transmembrane region" description="Helical" evidence="5">
    <location>
        <begin position="219"/>
        <end position="244"/>
    </location>
</feature>
<dbReference type="InterPro" id="IPR015631">
    <property type="entry name" value="CD2/SLAM_rcpt"/>
</dbReference>
<dbReference type="Gene3D" id="2.60.40.10">
    <property type="entry name" value="Immunoglobulins"/>
    <property type="match status" value="2"/>
</dbReference>
<keyword evidence="5" id="KW-1133">Transmembrane helix</keyword>
<keyword evidence="2 6" id="KW-0732">Signal</keyword>
<dbReference type="InterPro" id="IPR007110">
    <property type="entry name" value="Ig-like_dom"/>
</dbReference>
<keyword evidence="9" id="KW-1185">Reference proteome</keyword>
<dbReference type="Proteomes" id="UP000295070">
    <property type="component" value="Chromosome 17"/>
</dbReference>
<organism evidence="8 9">
    <name type="scientific">Perca flavescens</name>
    <name type="common">American yellow perch</name>
    <name type="synonym">Morone flavescens</name>
    <dbReference type="NCBI Taxonomy" id="8167"/>
    <lineage>
        <taxon>Eukaryota</taxon>
        <taxon>Metazoa</taxon>
        <taxon>Chordata</taxon>
        <taxon>Craniata</taxon>
        <taxon>Vertebrata</taxon>
        <taxon>Euteleostomi</taxon>
        <taxon>Actinopterygii</taxon>
        <taxon>Neopterygii</taxon>
        <taxon>Teleostei</taxon>
        <taxon>Neoteleostei</taxon>
        <taxon>Acanthomorphata</taxon>
        <taxon>Eupercaria</taxon>
        <taxon>Perciformes</taxon>
        <taxon>Percoidei</taxon>
        <taxon>Percidae</taxon>
        <taxon>Percinae</taxon>
        <taxon>Perca</taxon>
    </lineage>
</organism>
<keyword evidence="5" id="KW-0812">Transmembrane</keyword>
<dbReference type="SUPFAM" id="SSF48726">
    <property type="entry name" value="Immunoglobulin"/>
    <property type="match status" value="2"/>
</dbReference>
<comment type="caution">
    <text evidence="8">The sequence shown here is derived from an EMBL/GenBank/DDBJ whole genome shotgun (WGS) entry which is preliminary data.</text>
</comment>
<feature type="domain" description="Ig-like" evidence="7">
    <location>
        <begin position="128"/>
        <end position="211"/>
    </location>
</feature>
<evidence type="ECO:0000256" key="6">
    <source>
        <dbReference type="SAM" id="SignalP"/>
    </source>
</evidence>
<keyword evidence="4" id="KW-0325">Glycoprotein</keyword>
<dbReference type="EMBL" id="SCKG01000017">
    <property type="protein sequence ID" value="TDH01627.1"/>
    <property type="molecule type" value="Genomic_DNA"/>
</dbReference>